<gene>
    <name evidence="1" type="ORF">ACOLOM_LOCUS3792</name>
</gene>
<reference evidence="1" key="1">
    <citation type="submission" date="2021-06" db="EMBL/GenBank/DDBJ databases">
        <authorList>
            <person name="Kallberg Y."/>
            <person name="Tangrot J."/>
            <person name="Rosling A."/>
        </authorList>
    </citation>
    <scope>NUCLEOTIDE SEQUENCE</scope>
    <source>
        <strain evidence="1">CL356</strain>
    </source>
</reference>
<comment type="caution">
    <text evidence="1">The sequence shown here is derived from an EMBL/GenBank/DDBJ whole genome shotgun (WGS) entry which is preliminary data.</text>
</comment>
<name>A0ACA9LG30_9GLOM</name>
<evidence type="ECO:0000313" key="1">
    <source>
        <dbReference type="EMBL" id="CAG8524187.1"/>
    </source>
</evidence>
<organism evidence="1 2">
    <name type="scientific">Acaulospora colombiana</name>
    <dbReference type="NCBI Taxonomy" id="27376"/>
    <lineage>
        <taxon>Eukaryota</taxon>
        <taxon>Fungi</taxon>
        <taxon>Fungi incertae sedis</taxon>
        <taxon>Mucoromycota</taxon>
        <taxon>Glomeromycotina</taxon>
        <taxon>Glomeromycetes</taxon>
        <taxon>Diversisporales</taxon>
        <taxon>Acaulosporaceae</taxon>
        <taxon>Acaulospora</taxon>
    </lineage>
</organism>
<sequence length="469" mass="51205">MSSHEEKVADDIQQEFLASGETNKSAADETHLKSSKSGVTFEAAGKVTDGDDDTQPKSSKPEIESLRVSCCSWISSLMVTVVTKGGVYLLLIFVLLSIIMAHFEINQLVLFIVSFFAIIPLSNVLTTGLNDLTTRVGPAFLSVLHAFSGNFVELVIEFYALIDGRYAIVRSAILGAILCNITLVLGVTFLAGSWPTQNRINTGVLRRRQESRIVTGTPQSGTFRVQDSSFETKLFVNTSASILALAVLGLVIPTAFKIAATPQSILTSDSIVVNAKEFEYKAPLYRWYFDVILIVASIAGITVCARYLVSTVEHIAEEFQLGTGFVGIVLFPLCVVSNFIEHYEAIKHAFDDKVDTAVGLILNTSVQMALLVAPILIILGWILGKPLTLDFNVLELTALACAVLIVNYLVADNRATWLEGYMLIVSYLLLAVAFFYFPTTVETESNVYCNPFSRNLHPKNDSPTTTTAA</sequence>
<dbReference type="EMBL" id="CAJVPT010005806">
    <property type="protein sequence ID" value="CAG8524187.1"/>
    <property type="molecule type" value="Genomic_DNA"/>
</dbReference>
<accession>A0ACA9LG30</accession>
<evidence type="ECO:0000313" key="2">
    <source>
        <dbReference type="Proteomes" id="UP000789525"/>
    </source>
</evidence>
<proteinExistence type="predicted"/>
<protein>
    <submittedName>
        <fullName evidence="1">3721_t:CDS:1</fullName>
    </submittedName>
</protein>
<keyword evidence="2" id="KW-1185">Reference proteome</keyword>
<dbReference type="Proteomes" id="UP000789525">
    <property type="component" value="Unassembled WGS sequence"/>
</dbReference>